<proteinExistence type="predicted"/>
<evidence type="ECO:0000256" key="4">
    <source>
        <dbReference type="PROSITE-ProRule" id="PRU00335"/>
    </source>
</evidence>
<dbReference type="InterPro" id="IPR001647">
    <property type="entry name" value="HTH_TetR"/>
</dbReference>
<evidence type="ECO:0000313" key="6">
    <source>
        <dbReference type="EMBL" id="NHZ32989.1"/>
    </source>
</evidence>
<sequence>MTPAKKSQPSLTRETILGAAIGLFQQRGFSGLGMRQIADCLQIKAPSLYHHFSSKEDLARQALQLYREDQAARLLAIEATGDFKEQLRMYAELFAAMLNDGSRPCMYLMMVREPSFQEPACIDELRLFVKQNVDWLEGILRTGKDLLRVPAGVSERDLAETIFAAFEGAMAVSLVDPMPSVTFRERANKFLKLVINTTT</sequence>
<dbReference type="Pfam" id="PF00440">
    <property type="entry name" value="TetR_N"/>
    <property type="match status" value="1"/>
</dbReference>
<dbReference type="SUPFAM" id="SSF46689">
    <property type="entry name" value="Homeodomain-like"/>
    <property type="match status" value="1"/>
</dbReference>
<keyword evidence="3" id="KW-0804">Transcription</keyword>
<dbReference type="PROSITE" id="PS50977">
    <property type="entry name" value="HTH_TETR_2"/>
    <property type="match status" value="1"/>
</dbReference>
<gene>
    <name evidence="6" type="ORF">F0185_05225</name>
</gene>
<dbReference type="InterPro" id="IPR009057">
    <property type="entry name" value="Homeodomain-like_sf"/>
</dbReference>
<reference evidence="6 7" key="1">
    <citation type="submission" date="2019-09" db="EMBL/GenBank/DDBJ databases">
        <title>Taxonomy of Antarctic Massilia spp.: description of Massilia rubra sp. nov., Massilia aquatica sp. nov., Massilia mucilaginosa sp. nov., Massilia frigida sp. nov. isolated from streams, lakes and regoliths.</title>
        <authorList>
            <person name="Holochova P."/>
            <person name="Sedlacek I."/>
            <person name="Kralova S."/>
            <person name="Maslanova I."/>
            <person name="Busse H.-J."/>
            <person name="Stankova E."/>
            <person name="Vrbovska V."/>
            <person name="Kovarovic V."/>
            <person name="Bartak M."/>
            <person name="Svec P."/>
            <person name="Pantucek R."/>
        </authorList>
    </citation>
    <scope>NUCLEOTIDE SEQUENCE [LARGE SCALE GENOMIC DNA]</scope>
    <source>
        <strain evidence="6 7">CCM 8692</strain>
    </source>
</reference>
<feature type="DNA-binding region" description="H-T-H motif" evidence="4">
    <location>
        <begin position="33"/>
        <end position="52"/>
    </location>
</feature>
<evidence type="ECO:0000259" key="5">
    <source>
        <dbReference type="PROSITE" id="PS50977"/>
    </source>
</evidence>
<dbReference type="Proteomes" id="UP000785613">
    <property type="component" value="Unassembled WGS sequence"/>
</dbReference>
<comment type="caution">
    <text evidence="6">The sequence shown here is derived from an EMBL/GenBank/DDBJ whole genome shotgun (WGS) entry which is preliminary data.</text>
</comment>
<keyword evidence="7" id="KW-1185">Reference proteome</keyword>
<evidence type="ECO:0000256" key="3">
    <source>
        <dbReference type="ARBA" id="ARBA00023163"/>
    </source>
</evidence>
<evidence type="ECO:0000313" key="7">
    <source>
        <dbReference type="Proteomes" id="UP000785613"/>
    </source>
</evidence>
<dbReference type="EMBL" id="VUYU01000003">
    <property type="protein sequence ID" value="NHZ32989.1"/>
    <property type="molecule type" value="Genomic_DNA"/>
</dbReference>
<dbReference type="PANTHER" id="PTHR47506">
    <property type="entry name" value="TRANSCRIPTIONAL REGULATORY PROTEIN"/>
    <property type="match status" value="1"/>
</dbReference>
<name>A0ABX0LNB0_9BURK</name>
<protein>
    <submittedName>
        <fullName evidence="6">TetR/AcrR family transcriptional regulator</fullName>
    </submittedName>
</protein>
<keyword evidence="2 4" id="KW-0238">DNA-binding</keyword>
<keyword evidence="1" id="KW-0805">Transcription regulation</keyword>
<accession>A0ABX0LNB0</accession>
<dbReference type="InterPro" id="IPR036271">
    <property type="entry name" value="Tet_transcr_reg_TetR-rel_C_sf"/>
</dbReference>
<dbReference type="RefSeq" id="WP_167222270.1">
    <property type="nucleotide sequence ID" value="NZ_VUYU01000003.1"/>
</dbReference>
<organism evidence="6 7">
    <name type="scientific">Massilia rubra</name>
    <dbReference type="NCBI Taxonomy" id="2607910"/>
    <lineage>
        <taxon>Bacteria</taxon>
        <taxon>Pseudomonadati</taxon>
        <taxon>Pseudomonadota</taxon>
        <taxon>Betaproteobacteria</taxon>
        <taxon>Burkholderiales</taxon>
        <taxon>Oxalobacteraceae</taxon>
        <taxon>Telluria group</taxon>
        <taxon>Massilia</taxon>
    </lineage>
</organism>
<dbReference type="PRINTS" id="PR00455">
    <property type="entry name" value="HTHTETR"/>
</dbReference>
<evidence type="ECO:0000256" key="2">
    <source>
        <dbReference type="ARBA" id="ARBA00023125"/>
    </source>
</evidence>
<dbReference type="SUPFAM" id="SSF48498">
    <property type="entry name" value="Tetracyclin repressor-like, C-terminal domain"/>
    <property type="match status" value="1"/>
</dbReference>
<dbReference type="Gene3D" id="1.10.357.10">
    <property type="entry name" value="Tetracycline Repressor, domain 2"/>
    <property type="match status" value="1"/>
</dbReference>
<evidence type="ECO:0000256" key="1">
    <source>
        <dbReference type="ARBA" id="ARBA00023015"/>
    </source>
</evidence>
<dbReference type="PANTHER" id="PTHR47506:SF1">
    <property type="entry name" value="HTH-TYPE TRANSCRIPTIONAL REGULATOR YJDC"/>
    <property type="match status" value="1"/>
</dbReference>
<feature type="domain" description="HTH tetR-type" evidence="5">
    <location>
        <begin position="10"/>
        <end position="70"/>
    </location>
</feature>